<dbReference type="AlphaFoldDB" id="A0A3N0C4Z5"/>
<dbReference type="InterPro" id="IPR006016">
    <property type="entry name" value="UspA"/>
</dbReference>
<feature type="domain" description="UspA" evidence="2">
    <location>
        <begin position="5"/>
        <end position="146"/>
    </location>
</feature>
<evidence type="ECO:0000313" key="4">
    <source>
        <dbReference type="Proteomes" id="UP000273807"/>
    </source>
</evidence>
<dbReference type="RefSeq" id="WP_123254446.1">
    <property type="nucleotide sequence ID" value="NZ_RBED01000071.1"/>
</dbReference>
<feature type="domain" description="UspA" evidence="2">
    <location>
        <begin position="153"/>
        <end position="293"/>
    </location>
</feature>
<keyword evidence="4" id="KW-1185">Reference proteome</keyword>
<dbReference type="SUPFAM" id="SSF52402">
    <property type="entry name" value="Adenine nucleotide alpha hydrolases-like"/>
    <property type="match status" value="2"/>
</dbReference>
<evidence type="ECO:0000313" key="3">
    <source>
        <dbReference type="EMBL" id="RNL57965.1"/>
    </source>
</evidence>
<organism evidence="3 4">
    <name type="scientific">Arthrobacter oryzae</name>
    <dbReference type="NCBI Taxonomy" id="409290"/>
    <lineage>
        <taxon>Bacteria</taxon>
        <taxon>Bacillati</taxon>
        <taxon>Actinomycetota</taxon>
        <taxon>Actinomycetes</taxon>
        <taxon>Micrococcales</taxon>
        <taxon>Micrococcaceae</taxon>
        <taxon>Arthrobacter</taxon>
    </lineage>
</organism>
<dbReference type="Gene3D" id="3.40.50.620">
    <property type="entry name" value="HUPs"/>
    <property type="match status" value="2"/>
</dbReference>
<accession>A0A3N0C4Z5</accession>
<dbReference type="Proteomes" id="UP000273807">
    <property type="component" value="Unassembled WGS sequence"/>
</dbReference>
<comment type="caution">
    <text evidence="3">The sequence shown here is derived from an EMBL/GenBank/DDBJ whole genome shotgun (WGS) entry which is preliminary data.</text>
</comment>
<dbReference type="Pfam" id="PF00582">
    <property type="entry name" value="Usp"/>
    <property type="match status" value="2"/>
</dbReference>
<dbReference type="PRINTS" id="PR01438">
    <property type="entry name" value="UNVRSLSTRESS"/>
</dbReference>
<name>A0A3N0C4Z5_9MICC</name>
<proteinExistence type="inferred from homology"/>
<dbReference type="InterPro" id="IPR006015">
    <property type="entry name" value="Universal_stress_UspA"/>
</dbReference>
<evidence type="ECO:0000259" key="2">
    <source>
        <dbReference type="Pfam" id="PF00582"/>
    </source>
</evidence>
<dbReference type="CDD" id="cd00293">
    <property type="entry name" value="USP-like"/>
    <property type="match status" value="2"/>
</dbReference>
<dbReference type="PANTHER" id="PTHR46268:SF6">
    <property type="entry name" value="UNIVERSAL STRESS PROTEIN UP12"/>
    <property type="match status" value="1"/>
</dbReference>
<dbReference type="OrthoDB" id="3174546at2"/>
<comment type="similarity">
    <text evidence="1">Belongs to the universal stress protein A family.</text>
</comment>
<dbReference type="PANTHER" id="PTHR46268">
    <property type="entry name" value="STRESS RESPONSE PROTEIN NHAX"/>
    <property type="match status" value="1"/>
</dbReference>
<sequence length="297" mass="31508">MRGLEHLLAATDLSHAAMNAAHRAAGISKLTGASLDLFHAVNLSGLDRLRRMAPGIPADLDERLTAQPLEEMRRLAADLSERHGAAVGVRVGIGPASVQIDTQAAALPADLMVLGDRGAGALSRLVLGSTAARMAETASCSVLIVKRPPSEPYRSVLVPVDFSSNSLPALRTALAVAPECRIALFHAYGVPFEGKLRAAGIREELLEQYRAAERTAAFADMRRLCQAAGLAEHAASLVALRGPVLLRILELEKERNCDLIVMGRHGEGTPLERVFLASVTKQVLAQSQADVLISAGE</sequence>
<evidence type="ECO:0000256" key="1">
    <source>
        <dbReference type="ARBA" id="ARBA00008791"/>
    </source>
</evidence>
<gene>
    <name evidence="3" type="ORF">D7003_05380</name>
</gene>
<protein>
    <submittedName>
        <fullName evidence="3">Universal stress protein</fullName>
    </submittedName>
</protein>
<dbReference type="InterPro" id="IPR014729">
    <property type="entry name" value="Rossmann-like_a/b/a_fold"/>
</dbReference>
<dbReference type="EMBL" id="RBED01000071">
    <property type="protein sequence ID" value="RNL57965.1"/>
    <property type="molecule type" value="Genomic_DNA"/>
</dbReference>
<reference evidence="3 4" key="1">
    <citation type="submission" date="2018-10" db="EMBL/GenBank/DDBJ databases">
        <title>Genome sequencing of Arthrobacter oryzae TNB02.</title>
        <authorList>
            <person name="Cho Y.-J."/>
            <person name="Cho A."/>
            <person name="Kim O.-S."/>
        </authorList>
    </citation>
    <scope>NUCLEOTIDE SEQUENCE [LARGE SCALE GENOMIC DNA]</scope>
    <source>
        <strain evidence="3 4">TNB02</strain>
    </source>
</reference>